<comment type="caution">
    <text evidence="2">The sequence shown here is derived from an EMBL/GenBank/DDBJ whole genome shotgun (WGS) entry which is preliminary data.</text>
</comment>
<dbReference type="EMBL" id="JAUQSX010000001">
    <property type="protein sequence ID" value="MDO7844790.1"/>
    <property type="molecule type" value="Genomic_DNA"/>
</dbReference>
<keyword evidence="3" id="KW-1185">Reference proteome</keyword>
<accession>A0ABT9A6C7</accession>
<dbReference type="Proteomes" id="UP001167796">
    <property type="component" value="Unassembled WGS sequence"/>
</dbReference>
<organism evidence="2 3">
    <name type="scientific">Hymenobacter mellowenesis</name>
    <dbReference type="NCBI Taxonomy" id="3063995"/>
    <lineage>
        <taxon>Bacteria</taxon>
        <taxon>Pseudomonadati</taxon>
        <taxon>Bacteroidota</taxon>
        <taxon>Cytophagia</taxon>
        <taxon>Cytophagales</taxon>
        <taxon>Hymenobacteraceae</taxon>
        <taxon>Hymenobacter</taxon>
    </lineage>
</organism>
<proteinExistence type="predicted"/>
<name>A0ABT9A6C7_9BACT</name>
<evidence type="ECO:0008006" key="4">
    <source>
        <dbReference type="Google" id="ProtNLM"/>
    </source>
</evidence>
<gene>
    <name evidence="2" type="ORF">Q5H92_00355</name>
</gene>
<sequence length="438" mass="48008">MNRKPTPFTCHFPPGPTVPGGPTSCHLHGGVRSADNRSDRTAGSCLFLPLLLACLLLCLAPAHGQQLLNFAYADSLTQALATQYRWAELDSVGRAALALGTDYPALRRRLGQAALAQDRPALALRHYGRALRENPLDTTARYGLALAYLELNQPGPAALLARALPDSLRRPLHLVGFRAVTRVELEASGQHTSNQHRGGAGYVRLGLSSRLGPRLTLTQNVSHFGQEIELPDPRRPRFGERYGVRQNQYHALLGVQLAPRWRALAAYHSLSSDFGRQELAPDRLGYAALAYARPYWTAQAGYYFGTLTDTARQQADLRLTVYPLGNLRLYGFGRASVVRSGGRSYPNGVLGVGGRLHRRVWAEAYGGLGQVPVLAELDGTYVYNLFDAVRQRGSASLLILLSRPLLLRLSLGAEQRRDAINGNPYTLTSLTTALAWTW</sequence>
<keyword evidence="1" id="KW-0472">Membrane</keyword>
<protein>
    <recommendedName>
        <fullName evidence="4">Tetratricopeptide repeat protein</fullName>
    </recommendedName>
</protein>
<evidence type="ECO:0000313" key="3">
    <source>
        <dbReference type="Proteomes" id="UP001167796"/>
    </source>
</evidence>
<dbReference type="InterPro" id="IPR011990">
    <property type="entry name" value="TPR-like_helical_dom_sf"/>
</dbReference>
<evidence type="ECO:0000256" key="1">
    <source>
        <dbReference type="SAM" id="Phobius"/>
    </source>
</evidence>
<keyword evidence="1" id="KW-0812">Transmembrane</keyword>
<keyword evidence="1" id="KW-1133">Transmembrane helix</keyword>
<evidence type="ECO:0000313" key="2">
    <source>
        <dbReference type="EMBL" id="MDO7844790.1"/>
    </source>
</evidence>
<reference evidence="2" key="1">
    <citation type="submission" date="2023-07" db="EMBL/GenBank/DDBJ databases">
        <authorList>
            <person name="Kim M.K."/>
        </authorList>
    </citation>
    <scope>NUCLEOTIDE SEQUENCE</scope>
    <source>
        <strain evidence="2">M29</strain>
    </source>
</reference>
<feature type="transmembrane region" description="Helical" evidence="1">
    <location>
        <begin position="42"/>
        <end position="62"/>
    </location>
</feature>
<dbReference type="RefSeq" id="WP_305009450.1">
    <property type="nucleotide sequence ID" value="NZ_JAUQSX010000001.1"/>
</dbReference>
<dbReference type="SUPFAM" id="SSF48452">
    <property type="entry name" value="TPR-like"/>
    <property type="match status" value="1"/>
</dbReference>
<dbReference type="Gene3D" id="1.25.40.10">
    <property type="entry name" value="Tetratricopeptide repeat domain"/>
    <property type="match status" value="1"/>
</dbReference>